<protein>
    <submittedName>
        <fullName evidence="1">Uncharacterized protein</fullName>
    </submittedName>
</protein>
<dbReference type="AlphaFoldDB" id="A0A142V8F0"/>
<dbReference type="PATRIC" id="fig|61435.8.peg.212"/>
<gene>
    <name evidence="1" type="ORF">Dm11a5_0211</name>
</gene>
<dbReference type="EMBL" id="CP011127">
    <property type="protein sequence ID" value="AMU86042.1"/>
    <property type="molecule type" value="Genomic_DNA"/>
</dbReference>
<evidence type="ECO:0000313" key="2">
    <source>
        <dbReference type="Proteomes" id="UP000076394"/>
    </source>
</evidence>
<dbReference type="Proteomes" id="UP000076394">
    <property type="component" value="Chromosome"/>
</dbReference>
<proteinExistence type="predicted"/>
<organism evidence="1 2">
    <name type="scientific">Dehalococcoides mccartyi</name>
    <dbReference type="NCBI Taxonomy" id="61435"/>
    <lineage>
        <taxon>Bacteria</taxon>
        <taxon>Bacillati</taxon>
        <taxon>Chloroflexota</taxon>
        <taxon>Dehalococcoidia</taxon>
        <taxon>Dehalococcoidales</taxon>
        <taxon>Dehalococcoidaceae</taxon>
        <taxon>Dehalococcoides</taxon>
    </lineage>
</organism>
<evidence type="ECO:0000313" key="1">
    <source>
        <dbReference type="EMBL" id="AMU86042.1"/>
    </source>
</evidence>
<name>A0A142V8F0_9CHLR</name>
<reference evidence="1 2" key="1">
    <citation type="submission" date="2015-03" db="EMBL/GenBank/DDBJ databases">
        <title>Genomic characterization of Dehalococcoides mccartyi strain 11a5, an unusal plasmid-containing chloroethene dechlorinator.</title>
        <authorList>
            <person name="Zhao S."/>
            <person name="Ding C."/>
            <person name="He J."/>
        </authorList>
    </citation>
    <scope>NUCLEOTIDE SEQUENCE [LARGE SCALE GENOMIC DNA]</scope>
    <source>
        <strain evidence="1 2">11a5</strain>
    </source>
</reference>
<accession>A0A142V8F0</accession>
<sequence>MFPFWLARLPEQGLKCGACWFPPLKQPYLGVPGFVGLAFNNSDR</sequence>